<dbReference type="RefSeq" id="WP_029090837.1">
    <property type="nucleotide sequence ID" value="NZ_CBCPHX010000006.1"/>
</dbReference>
<feature type="transmembrane region" description="Helical" evidence="1">
    <location>
        <begin position="28"/>
        <end position="46"/>
    </location>
</feature>
<feature type="transmembrane region" description="Helical" evidence="1">
    <location>
        <begin position="6"/>
        <end position="21"/>
    </location>
</feature>
<name>A0A1D2KDP4_BROTH</name>
<dbReference type="Proteomes" id="UP000243591">
    <property type="component" value="Chromosome"/>
</dbReference>
<proteinExistence type="predicted"/>
<accession>A0A1D2KDP4</accession>
<organism evidence="2 4">
    <name type="scientific">Brochothrix thermosphacta</name>
    <name type="common">Microbacterium thermosphactum</name>
    <dbReference type="NCBI Taxonomy" id="2756"/>
    <lineage>
        <taxon>Bacteria</taxon>
        <taxon>Bacillati</taxon>
        <taxon>Bacillota</taxon>
        <taxon>Bacilli</taxon>
        <taxon>Bacillales</taxon>
        <taxon>Listeriaceae</taxon>
        <taxon>Brochothrix</taxon>
    </lineage>
</organism>
<protein>
    <submittedName>
        <fullName evidence="2">DUF2198 domain-containing protein</fullName>
    </submittedName>
    <submittedName>
        <fullName evidence="3">Putative membrane protein (Putative CsbA protein)</fullName>
    </submittedName>
</protein>
<reference evidence="5" key="3">
    <citation type="submission" date="2018-04" db="EMBL/GenBank/DDBJ databases">
        <authorList>
            <person name="Illikoud N."/>
        </authorList>
    </citation>
    <scope>NUCLEOTIDE SEQUENCE [LARGE SCALE GENOMIC DNA]</scope>
</reference>
<dbReference type="Proteomes" id="UP000270190">
    <property type="component" value="Unassembled WGS sequence"/>
</dbReference>
<dbReference type="EMBL" id="OUNC01000067">
    <property type="protein sequence ID" value="SPP30230.1"/>
    <property type="molecule type" value="Genomic_DNA"/>
</dbReference>
<gene>
    <name evidence="3" type="ORF">BTBSAS_70081</name>
    <name evidence="2" type="ORF">CNY62_07150</name>
</gene>
<evidence type="ECO:0000256" key="1">
    <source>
        <dbReference type="SAM" id="Phobius"/>
    </source>
</evidence>
<keyword evidence="1" id="KW-0472">Membrane</keyword>
<evidence type="ECO:0000313" key="2">
    <source>
        <dbReference type="EMBL" id="ATF26185.1"/>
    </source>
</evidence>
<feature type="transmembrane region" description="Helical" evidence="1">
    <location>
        <begin position="52"/>
        <end position="70"/>
    </location>
</feature>
<dbReference type="STRING" id="2756.BFR44_10100"/>
<evidence type="ECO:0000313" key="4">
    <source>
        <dbReference type="Proteomes" id="UP000243591"/>
    </source>
</evidence>
<dbReference type="AlphaFoldDB" id="A0A1D2KDP4"/>
<sequence>MSLDVFLSALLLPMLMVIVLTKVTYSRIMAVVLTVILIMTSAFLGYTNSLAIIIVDAFSITVGLIIVNYFKKKNEEGKEQ</sequence>
<keyword evidence="1" id="KW-1133">Transmembrane helix</keyword>
<dbReference type="InterPro" id="IPR019242">
    <property type="entry name" value="DUF2198"/>
</dbReference>
<dbReference type="Pfam" id="PF09964">
    <property type="entry name" value="DUF2198"/>
    <property type="match status" value="1"/>
</dbReference>
<keyword evidence="1" id="KW-0812">Transmembrane</keyword>
<reference evidence="3" key="2">
    <citation type="submission" date="2018-04" db="EMBL/GenBank/DDBJ databases">
        <authorList>
            <person name="Go L.Y."/>
            <person name="Mitchell J.A."/>
        </authorList>
    </citation>
    <scope>NUCLEOTIDE SEQUENCE</scope>
    <source>
        <strain evidence="3">BSAS1 3</strain>
    </source>
</reference>
<dbReference type="OrthoDB" id="2454250at2"/>
<evidence type="ECO:0000313" key="5">
    <source>
        <dbReference type="Proteomes" id="UP000270190"/>
    </source>
</evidence>
<evidence type="ECO:0000313" key="3">
    <source>
        <dbReference type="EMBL" id="SPP30230.1"/>
    </source>
</evidence>
<dbReference type="KEGG" id="bths:CNY62_07150"/>
<dbReference type="EMBL" id="CP023483">
    <property type="protein sequence ID" value="ATF26185.1"/>
    <property type="molecule type" value="Genomic_DNA"/>
</dbReference>
<reference evidence="2 4" key="1">
    <citation type="submission" date="2017-09" db="EMBL/GenBank/DDBJ databases">
        <title>Complete Genome Sequences of Two Strains of the Meat Spoilage Bacterium Brochothrix thermosphacta Isolated from Ground Chicken.</title>
        <authorList>
            <person name="Paoli G.C."/>
            <person name="Wijey C."/>
            <person name="Chen C.-Y."/>
            <person name="Nguyen L."/>
            <person name="Yan X."/>
            <person name="Irwin P.L."/>
        </authorList>
    </citation>
    <scope>NUCLEOTIDE SEQUENCE [LARGE SCALE GENOMIC DNA]</scope>
    <source>
        <strain evidence="2 4">BI</strain>
    </source>
</reference>
<keyword evidence="4" id="KW-1185">Reference proteome</keyword>